<dbReference type="Proteomes" id="UP000036277">
    <property type="component" value="Unassembled WGS sequence"/>
</dbReference>
<dbReference type="PANTHER" id="PTHR36152:SF5">
    <property type="entry name" value="PROTEIN HCP1"/>
    <property type="match status" value="1"/>
</dbReference>
<proteinExistence type="predicted"/>
<sequence>MSTASGIDAYIQFKGVSGEAGDKDFKDWTAVKSFSLQLANRVNHENQGTGLGAGIVDVSGLTLELLFDKSAVTLRQYIVKGTHIKETTLKVRRQGGEQRDWYKLVLSNALIADSILTYGANGFTSSLVVAFQKHKESYFSQEFASGAKGAEVSYDWDSYTNQVG</sequence>
<keyword evidence="2" id="KW-1185">Reference proteome</keyword>
<dbReference type="Pfam" id="PF05638">
    <property type="entry name" value="T6SS_HCP"/>
    <property type="match status" value="1"/>
</dbReference>
<dbReference type="EMBL" id="LFCV01000115">
    <property type="protein sequence ID" value="KMJ44189.1"/>
    <property type="molecule type" value="Genomic_DNA"/>
</dbReference>
<dbReference type="InterPro" id="IPR053165">
    <property type="entry name" value="HSI-I_assembly_Hcp1"/>
</dbReference>
<protein>
    <submittedName>
        <fullName evidence="1">Type VI secretion system effector (Hcp1 family)</fullName>
    </submittedName>
</protein>
<evidence type="ECO:0000313" key="2">
    <source>
        <dbReference type="Proteomes" id="UP000036277"/>
    </source>
</evidence>
<dbReference type="Gene3D" id="2.30.110.20">
    <property type="entry name" value="Hcp1-like"/>
    <property type="match status" value="1"/>
</dbReference>
<dbReference type="STRING" id="880157.AB204_15650"/>
<comment type="caution">
    <text evidence="1">The sequence shown here is derived from an EMBL/GenBank/DDBJ whole genome shotgun (WGS) entry which is preliminary data.</text>
</comment>
<dbReference type="InterPro" id="IPR008514">
    <property type="entry name" value="T6SS_Hcp"/>
</dbReference>
<organism evidence="1 2">
    <name type="scientific">Xenorhabdus khoisanae</name>
    <dbReference type="NCBI Taxonomy" id="880157"/>
    <lineage>
        <taxon>Bacteria</taxon>
        <taxon>Pseudomonadati</taxon>
        <taxon>Pseudomonadota</taxon>
        <taxon>Gammaproteobacteria</taxon>
        <taxon>Enterobacterales</taxon>
        <taxon>Morganellaceae</taxon>
        <taxon>Xenorhabdus</taxon>
    </lineage>
</organism>
<reference evidence="1 2" key="1">
    <citation type="submission" date="2015-06" db="EMBL/GenBank/DDBJ databases">
        <title>Draft Whole-Genome Sequence of the Entomopathogenic Bacterium Xenorhabdus khoisanae.</title>
        <authorList>
            <person name="Naidoo S."/>
            <person name="Featherston J."/>
            <person name="Gray V.M."/>
        </authorList>
    </citation>
    <scope>NUCLEOTIDE SEQUENCE [LARGE SCALE GENOMIC DNA]</scope>
    <source>
        <strain evidence="1 2">MCB</strain>
    </source>
</reference>
<gene>
    <name evidence="1" type="ORF">AB204_15650</name>
</gene>
<dbReference type="OrthoDB" id="4865570at2"/>
<accession>A0A0J5FQ11</accession>
<name>A0A0J5FQ11_9GAMM</name>
<dbReference type="InterPro" id="IPR036624">
    <property type="entry name" value="Hcp1-lik_sf"/>
</dbReference>
<dbReference type="RefSeq" id="WP_047964297.1">
    <property type="nucleotide sequence ID" value="NZ_CAWMBG010000115.1"/>
</dbReference>
<dbReference type="SUPFAM" id="SSF141452">
    <property type="entry name" value="Hcp1-like"/>
    <property type="match status" value="1"/>
</dbReference>
<dbReference type="AlphaFoldDB" id="A0A0J5FQ11"/>
<evidence type="ECO:0000313" key="1">
    <source>
        <dbReference type="EMBL" id="KMJ44189.1"/>
    </source>
</evidence>
<dbReference type="PATRIC" id="fig|880157.4.peg.3342"/>
<dbReference type="PANTHER" id="PTHR36152">
    <property type="entry name" value="CYTOPLASMIC PROTEIN-RELATED"/>
    <property type="match status" value="1"/>
</dbReference>